<dbReference type="PANTHER" id="PTHR43404:SF2">
    <property type="entry name" value="LIPOPOLYSACCHARIDE CHOLINEPHOSPHOTRANSFERASE LICD"/>
    <property type="match status" value="1"/>
</dbReference>
<evidence type="ECO:0000256" key="1">
    <source>
        <dbReference type="SAM" id="Phobius"/>
    </source>
</evidence>
<dbReference type="Pfam" id="PF04991">
    <property type="entry name" value="LicD"/>
    <property type="match status" value="1"/>
</dbReference>
<feature type="domain" description="LicD/FKTN/FKRP nucleotidyltransferase" evidence="2">
    <location>
        <begin position="128"/>
        <end position="177"/>
    </location>
</feature>
<evidence type="ECO:0000313" key="3">
    <source>
        <dbReference type="Proteomes" id="UP000694888"/>
    </source>
</evidence>
<evidence type="ECO:0000313" key="4">
    <source>
        <dbReference type="RefSeq" id="XP_005097439.1"/>
    </source>
</evidence>
<feature type="transmembrane region" description="Helical" evidence="1">
    <location>
        <begin position="23"/>
        <end position="42"/>
    </location>
</feature>
<reference evidence="4" key="1">
    <citation type="submission" date="2025-08" db="UniProtKB">
        <authorList>
            <consortium name="RefSeq"/>
        </authorList>
    </citation>
    <scope>IDENTIFICATION</scope>
</reference>
<gene>
    <name evidence="4" type="primary">LOC101853932</name>
</gene>
<sequence>MATKAAAAGESNLRPRMSRRLKVLYVLIAFQCGFLYLCFASLQSAVFVRYGGAQHNPNTSLNFVHNSSTSVRRIVKRGHGARSGRIHHSNFSSATSQKFNTSRHFSRRMNVREYNLLKAALEVFDRVCTNASIEYFLYGGSLLGSFRHHDVVPWDDDADVIVPLRNRRLLKQELEKENPLYVINLFQRTTWKFFSRRAKQIPGWSWKWPFLDIFFYDENATHIWDVHAKYARDFVYPKPLVFPLTRRPFMTLSIPGPHDVAGVLRRNYDVSTCVTHAWIHERETDASDIAAVPCSELRHLYPFVDPVSLPSGGCNETLTYKGEVLGFFIDKNAQYCH</sequence>
<name>A0ABM0JMX8_APLCA</name>
<dbReference type="PANTHER" id="PTHR43404">
    <property type="entry name" value="LIPOPOLYSACCHARIDE CHOLINEPHOSPHOTRANSFERASE LICD"/>
    <property type="match status" value="1"/>
</dbReference>
<keyword evidence="3" id="KW-1185">Reference proteome</keyword>
<dbReference type="Proteomes" id="UP000694888">
    <property type="component" value="Unplaced"/>
</dbReference>
<keyword evidence="1" id="KW-0812">Transmembrane</keyword>
<accession>A0ABM0JMX8</accession>
<evidence type="ECO:0000259" key="2">
    <source>
        <dbReference type="Pfam" id="PF04991"/>
    </source>
</evidence>
<dbReference type="InterPro" id="IPR007074">
    <property type="entry name" value="LicD/FKTN/FKRP_NTP_transf"/>
</dbReference>
<keyword evidence="1" id="KW-1133">Transmembrane helix</keyword>
<protein>
    <submittedName>
        <fullName evidence="4">Uncharacterized protein LOC101853932</fullName>
    </submittedName>
</protein>
<keyword evidence="1" id="KW-0472">Membrane</keyword>
<proteinExistence type="predicted"/>
<dbReference type="RefSeq" id="XP_005097439.1">
    <property type="nucleotide sequence ID" value="XM_005097382.3"/>
</dbReference>
<organism evidence="3 4">
    <name type="scientific">Aplysia californica</name>
    <name type="common">California sea hare</name>
    <dbReference type="NCBI Taxonomy" id="6500"/>
    <lineage>
        <taxon>Eukaryota</taxon>
        <taxon>Metazoa</taxon>
        <taxon>Spiralia</taxon>
        <taxon>Lophotrochozoa</taxon>
        <taxon>Mollusca</taxon>
        <taxon>Gastropoda</taxon>
        <taxon>Heterobranchia</taxon>
        <taxon>Euthyneura</taxon>
        <taxon>Tectipleura</taxon>
        <taxon>Aplysiida</taxon>
        <taxon>Aplysioidea</taxon>
        <taxon>Aplysiidae</taxon>
        <taxon>Aplysia</taxon>
    </lineage>
</organism>
<dbReference type="GeneID" id="101853932"/>
<dbReference type="InterPro" id="IPR052942">
    <property type="entry name" value="LPS_cholinephosphotransferase"/>
</dbReference>